<dbReference type="GeneID" id="42799426"/>
<dbReference type="Proteomes" id="UP000423396">
    <property type="component" value="Chromosome"/>
</dbReference>
<keyword evidence="1" id="KW-1133">Transmembrane helix</keyword>
<feature type="transmembrane region" description="Helical" evidence="1">
    <location>
        <begin position="72"/>
        <end position="92"/>
    </location>
</feature>
<accession>A0A650CRD6</accession>
<reference evidence="2 3" key="1">
    <citation type="submission" date="2019-10" db="EMBL/GenBank/DDBJ databases">
        <title>Genome Sequences from Six Type Strain Members of the Archaeal Family Sulfolobaceae: Acidianus ambivalens, Acidianus infernus, Metallosphaera prunae, Stygiolobus azoricus, Sulfolobus metallicus, and Sulfurisphaera ohwakuensis.</title>
        <authorList>
            <person name="Counts J.A."/>
            <person name="Kelly R.M."/>
        </authorList>
    </citation>
    <scope>NUCLEOTIDE SEQUENCE [LARGE SCALE GENOMIC DNA]</scope>
    <source>
        <strain evidence="2 3">FC6</strain>
    </source>
</reference>
<keyword evidence="3" id="KW-1185">Reference proteome</keyword>
<dbReference type="AlphaFoldDB" id="A0A650CRD6"/>
<dbReference type="KEGG" id="sazo:D1868_10105"/>
<proteinExistence type="predicted"/>
<keyword evidence="1" id="KW-0812">Transmembrane</keyword>
<name>A0A650CRD6_9CREN</name>
<sequence length="253" mass="29717">MEIPWNVISDKDISLSKSEFTESIKNLKPIYEDAKEIVEKYKKLRGKIFYQLTFLIMPFVTILVVTEKLFEYSILLLIPMNYFLGVLLTYLLNERKYIIFTIVYVLLSLLMGHSIIKYTLLASIILLSWGYFANLNEKIYLSWSSYASNLMASWSDIEYYNSDSTIIRLRKGISRISPYRADLESLLIIGKLKVRAYISVFALRKGRIGYIVILKVKRYTLFSDKLVILMPLVFDKIKEFLTEIFNKKEWELG</sequence>
<keyword evidence="1" id="KW-0472">Membrane</keyword>
<evidence type="ECO:0000313" key="2">
    <source>
        <dbReference type="EMBL" id="QGR20305.1"/>
    </source>
</evidence>
<protein>
    <submittedName>
        <fullName evidence="2">Uncharacterized protein</fullName>
    </submittedName>
</protein>
<dbReference type="RefSeq" id="WP_156007755.1">
    <property type="nucleotide sequence ID" value="NZ_CP045483.1"/>
</dbReference>
<feature type="transmembrane region" description="Helical" evidence="1">
    <location>
        <begin position="99"/>
        <end position="132"/>
    </location>
</feature>
<evidence type="ECO:0000313" key="3">
    <source>
        <dbReference type="Proteomes" id="UP000423396"/>
    </source>
</evidence>
<dbReference type="EMBL" id="CP045483">
    <property type="protein sequence ID" value="QGR20305.1"/>
    <property type="molecule type" value="Genomic_DNA"/>
</dbReference>
<evidence type="ECO:0000256" key="1">
    <source>
        <dbReference type="SAM" id="Phobius"/>
    </source>
</evidence>
<feature type="transmembrane region" description="Helical" evidence="1">
    <location>
        <begin position="48"/>
        <end position="66"/>
    </location>
</feature>
<gene>
    <name evidence="2" type="ORF">D1868_10105</name>
</gene>
<organism evidence="2 3">
    <name type="scientific">Stygiolobus azoricus</name>
    <dbReference type="NCBI Taxonomy" id="41675"/>
    <lineage>
        <taxon>Archaea</taxon>
        <taxon>Thermoproteota</taxon>
        <taxon>Thermoprotei</taxon>
        <taxon>Sulfolobales</taxon>
        <taxon>Sulfolobaceae</taxon>
        <taxon>Stygiolobus</taxon>
    </lineage>
</organism>